<evidence type="ECO:0000313" key="3">
    <source>
        <dbReference type="Proteomes" id="UP000198611"/>
    </source>
</evidence>
<sequence>MRTTLRRLVAPLLVVGLGSVSATAAAEETYLKPFILADGDAGPVAEAADNAIAAVEEAGFRVAGRYNPYGDTHVIAVTHPALQEAAAATEYGGYAAALRIGVAPTENGTQVSYTNPVYLANAYRLESDLSGAASKLEEALGREQTFGSEQELTAEDLREYHYMAFMPYFDDAWELGEFDSHQQAVDAVAAGLAAGAGDTSEVYRIDLPGRDQVLFGVALGEGAGKGGDAYVMDKIDFAELKHTPHLPYEVLVNEGEVMALHAKFRIAMNFPDLSMMGDNSFMAIRPAPGAIEEALTAVVEHGE</sequence>
<evidence type="ECO:0000256" key="1">
    <source>
        <dbReference type="SAM" id="SignalP"/>
    </source>
</evidence>
<name>A0A1I1W4I8_9GAMM</name>
<feature type="chain" id="PRO_5011503998" evidence="1">
    <location>
        <begin position="27"/>
        <end position="303"/>
    </location>
</feature>
<dbReference type="RefSeq" id="WP_093429176.1">
    <property type="nucleotide sequence ID" value="NZ_FOMJ01000012.1"/>
</dbReference>
<organism evidence="2 3">
    <name type="scientific">Thiohalospira halophila DSM 15071</name>
    <dbReference type="NCBI Taxonomy" id="1123397"/>
    <lineage>
        <taxon>Bacteria</taxon>
        <taxon>Pseudomonadati</taxon>
        <taxon>Pseudomonadota</taxon>
        <taxon>Gammaproteobacteria</taxon>
        <taxon>Thiohalospirales</taxon>
        <taxon>Thiohalospiraceae</taxon>
        <taxon>Thiohalospira</taxon>
    </lineage>
</organism>
<dbReference type="InterPro" id="IPR035923">
    <property type="entry name" value="TT1751-like_sf"/>
</dbReference>
<keyword evidence="3" id="KW-1185">Reference proteome</keyword>
<dbReference type="STRING" id="1123397.SAMN05660831_02566"/>
<dbReference type="EMBL" id="FOMJ01000012">
    <property type="protein sequence ID" value="SFD90166.1"/>
    <property type="molecule type" value="Genomic_DNA"/>
</dbReference>
<protein>
    <submittedName>
        <fullName evidence="2">Uncharacterized protein</fullName>
    </submittedName>
</protein>
<feature type="signal peptide" evidence="1">
    <location>
        <begin position="1"/>
        <end position="26"/>
    </location>
</feature>
<proteinExistence type="predicted"/>
<gene>
    <name evidence="2" type="ORF">SAMN05660831_02566</name>
</gene>
<dbReference type="Proteomes" id="UP000198611">
    <property type="component" value="Unassembled WGS sequence"/>
</dbReference>
<evidence type="ECO:0000313" key="2">
    <source>
        <dbReference type="EMBL" id="SFD90166.1"/>
    </source>
</evidence>
<dbReference type="AlphaFoldDB" id="A0A1I1W4I8"/>
<accession>A0A1I1W4I8</accession>
<keyword evidence="1" id="KW-0732">Signal</keyword>
<dbReference type="OrthoDB" id="9814711at2"/>
<reference evidence="2 3" key="1">
    <citation type="submission" date="2016-10" db="EMBL/GenBank/DDBJ databases">
        <authorList>
            <person name="de Groot N.N."/>
        </authorList>
    </citation>
    <scope>NUCLEOTIDE SEQUENCE [LARGE SCALE GENOMIC DNA]</scope>
    <source>
        <strain evidence="2 3">HL3</strain>
    </source>
</reference>
<dbReference type="SUPFAM" id="SSF103247">
    <property type="entry name" value="TT1751-like"/>
    <property type="match status" value="1"/>
</dbReference>